<dbReference type="InterPro" id="IPR036890">
    <property type="entry name" value="HATPase_C_sf"/>
</dbReference>
<comment type="subcellular location">
    <subcellularLocation>
        <location evidence="2">Cell inner membrane</location>
        <topology evidence="2">Multi-pass membrane protein</topology>
    </subcellularLocation>
</comment>
<dbReference type="Gene3D" id="6.10.340.10">
    <property type="match status" value="1"/>
</dbReference>
<dbReference type="InterPro" id="IPR036097">
    <property type="entry name" value="HisK_dim/P_sf"/>
</dbReference>
<evidence type="ECO:0000256" key="8">
    <source>
        <dbReference type="ARBA" id="ARBA00022741"/>
    </source>
</evidence>
<dbReference type="PANTHER" id="PTHR45436:SF9">
    <property type="entry name" value="SENSOR PROTEIN"/>
    <property type="match status" value="1"/>
</dbReference>
<evidence type="ECO:0000256" key="2">
    <source>
        <dbReference type="ARBA" id="ARBA00004429"/>
    </source>
</evidence>
<dbReference type="Pfam" id="PF00512">
    <property type="entry name" value="HisKA"/>
    <property type="match status" value="1"/>
</dbReference>
<keyword evidence="7 14" id="KW-0812">Transmembrane</keyword>
<reference evidence="17 18" key="1">
    <citation type="submission" date="2016-10" db="EMBL/GenBank/DDBJ databases">
        <authorList>
            <person name="Varghese N."/>
            <person name="Submissions S."/>
        </authorList>
    </citation>
    <scope>NUCLEOTIDE SEQUENCE [LARGE SCALE GENOMIC DNA]</scope>
    <source>
        <strain evidence="17 18">CGMCC 1.12102</strain>
    </source>
</reference>
<dbReference type="PROSITE" id="PS50109">
    <property type="entry name" value="HIS_KIN"/>
    <property type="match status" value="1"/>
</dbReference>
<dbReference type="Proteomes" id="UP000183569">
    <property type="component" value="Unassembled WGS sequence"/>
</dbReference>
<evidence type="ECO:0000256" key="9">
    <source>
        <dbReference type="ARBA" id="ARBA00022777"/>
    </source>
</evidence>
<dbReference type="Gene3D" id="3.30.565.10">
    <property type="entry name" value="Histidine kinase-like ATPase, C-terminal domain"/>
    <property type="match status" value="1"/>
</dbReference>
<evidence type="ECO:0000256" key="6">
    <source>
        <dbReference type="ARBA" id="ARBA00022679"/>
    </source>
</evidence>
<dbReference type="InterPro" id="IPR004358">
    <property type="entry name" value="Sig_transdc_His_kin-like_C"/>
</dbReference>
<dbReference type="PRINTS" id="PR00344">
    <property type="entry name" value="BCTRLSENSOR"/>
</dbReference>
<dbReference type="PROSITE" id="PS50885">
    <property type="entry name" value="HAMP"/>
    <property type="match status" value="1"/>
</dbReference>
<dbReference type="InterPro" id="IPR003660">
    <property type="entry name" value="HAMP_dom"/>
</dbReference>
<keyword evidence="10 14" id="KW-0067">ATP-binding</keyword>
<protein>
    <recommendedName>
        <fullName evidence="14">Sensor protein</fullName>
        <ecNumber evidence="14">2.7.13.3</ecNumber>
    </recommendedName>
</protein>
<evidence type="ECO:0000256" key="4">
    <source>
        <dbReference type="ARBA" id="ARBA00022519"/>
    </source>
</evidence>
<dbReference type="GO" id="GO:0005886">
    <property type="term" value="C:plasma membrane"/>
    <property type="evidence" value="ECO:0007669"/>
    <property type="project" value="UniProtKB-SubCell"/>
</dbReference>
<keyword evidence="5" id="KW-0597">Phosphoprotein</keyword>
<dbReference type="InterPro" id="IPR003594">
    <property type="entry name" value="HATPase_dom"/>
</dbReference>
<dbReference type="EMBL" id="FMUI01000012">
    <property type="protein sequence ID" value="SCX58203.1"/>
    <property type="molecule type" value="Genomic_DNA"/>
</dbReference>
<dbReference type="SMART" id="SM00388">
    <property type="entry name" value="HisKA"/>
    <property type="match status" value="1"/>
</dbReference>
<proteinExistence type="predicted"/>
<keyword evidence="8 14" id="KW-0547">Nucleotide-binding</keyword>
<gene>
    <name evidence="17" type="ORF">SAMN02927897_03643</name>
</gene>
<accession>A0A1G4YXS7</accession>
<organism evidence="17 18">
    <name type="scientific">Kosakonia sacchari</name>
    <dbReference type="NCBI Taxonomy" id="1158459"/>
    <lineage>
        <taxon>Bacteria</taxon>
        <taxon>Pseudomonadati</taxon>
        <taxon>Pseudomonadota</taxon>
        <taxon>Gammaproteobacteria</taxon>
        <taxon>Enterobacterales</taxon>
        <taxon>Enterobacteriaceae</taxon>
        <taxon>Kosakonia</taxon>
    </lineage>
</organism>
<dbReference type="GO" id="GO:0000155">
    <property type="term" value="F:phosphorelay sensor kinase activity"/>
    <property type="evidence" value="ECO:0007669"/>
    <property type="project" value="InterPro"/>
</dbReference>
<dbReference type="AlphaFoldDB" id="A0A1G4YXS7"/>
<keyword evidence="6 14" id="KW-0808">Transferase</keyword>
<keyword evidence="3 14" id="KW-1003">Cell membrane</keyword>
<evidence type="ECO:0000256" key="1">
    <source>
        <dbReference type="ARBA" id="ARBA00000085"/>
    </source>
</evidence>
<comment type="catalytic activity">
    <reaction evidence="1 14">
        <text>ATP + protein L-histidine = ADP + protein N-phospho-L-histidine.</text>
        <dbReference type="EC" id="2.7.13.3"/>
    </reaction>
</comment>
<keyword evidence="4 14" id="KW-0997">Cell inner membrane</keyword>
<evidence type="ECO:0000313" key="17">
    <source>
        <dbReference type="EMBL" id="SCX58203.1"/>
    </source>
</evidence>
<evidence type="ECO:0000256" key="11">
    <source>
        <dbReference type="ARBA" id="ARBA00022989"/>
    </source>
</evidence>
<evidence type="ECO:0000256" key="13">
    <source>
        <dbReference type="ARBA" id="ARBA00023136"/>
    </source>
</evidence>
<dbReference type="Pfam" id="PF02518">
    <property type="entry name" value="HATPase_c"/>
    <property type="match status" value="1"/>
</dbReference>
<dbReference type="Gene3D" id="1.10.287.130">
    <property type="match status" value="1"/>
</dbReference>
<keyword evidence="12 14" id="KW-0902">Two-component regulatory system</keyword>
<keyword evidence="11 14" id="KW-1133">Transmembrane helix</keyword>
<dbReference type="GeneID" id="23844159"/>
<evidence type="ECO:0000256" key="12">
    <source>
        <dbReference type="ARBA" id="ARBA00023012"/>
    </source>
</evidence>
<dbReference type="SUPFAM" id="SSF47384">
    <property type="entry name" value="Homodimeric domain of signal transducing histidine kinase"/>
    <property type="match status" value="1"/>
</dbReference>
<evidence type="ECO:0000256" key="5">
    <source>
        <dbReference type="ARBA" id="ARBA00022553"/>
    </source>
</evidence>
<evidence type="ECO:0000256" key="3">
    <source>
        <dbReference type="ARBA" id="ARBA00022475"/>
    </source>
</evidence>
<dbReference type="EC" id="2.7.13.3" evidence="14"/>
<comment type="function">
    <text evidence="14">Member of a two-component regulatory system.</text>
</comment>
<feature type="transmembrane region" description="Helical" evidence="14">
    <location>
        <begin position="163"/>
        <end position="182"/>
    </location>
</feature>
<evidence type="ECO:0000256" key="7">
    <source>
        <dbReference type="ARBA" id="ARBA00022692"/>
    </source>
</evidence>
<feature type="domain" description="HAMP" evidence="16">
    <location>
        <begin position="184"/>
        <end position="237"/>
    </location>
</feature>
<keyword evidence="9 14" id="KW-0418">Kinase</keyword>
<evidence type="ECO:0000256" key="10">
    <source>
        <dbReference type="ARBA" id="ARBA00022840"/>
    </source>
</evidence>
<comment type="caution">
    <text evidence="17">The sequence shown here is derived from an EMBL/GenBank/DDBJ whole genome shotgun (WGS) entry which is preliminary data.</text>
</comment>
<evidence type="ECO:0000259" key="15">
    <source>
        <dbReference type="PROSITE" id="PS50109"/>
    </source>
</evidence>
<dbReference type="GO" id="GO:0005524">
    <property type="term" value="F:ATP binding"/>
    <property type="evidence" value="ECO:0007669"/>
    <property type="project" value="UniProtKB-KW"/>
</dbReference>
<dbReference type="NCBIfam" id="TIGR01386">
    <property type="entry name" value="cztS_silS_copS"/>
    <property type="match status" value="1"/>
</dbReference>
<dbReference type="SUPFAM" id="SSF55874">
    <property type="entry name" value="ATPase domain of HSP90 chaperone/DNA topoisomerase II/histidine kinase"/>
    <property type="match status" value="1"/>
</dbReference>
<keyword evidence="13 14" id="KW-0472">Membrane</keyword>
<dbReference type="InterPro" id="IPR006290">
    <property type="entry name" value="CztS_silS_copS"/>
</dbReference>
<dbReference type="RefSeq" id="WP_017459246.1">
    <property type="nucleotide sequence ID" value="NZ_FMUI01000012.1"/>
</dbReference>
<dbReference type="CDD" id="cd00075">
    <property type="entry name" value="HATPase"/>
    <property type="match status" value="1"/>
</dbReference>
<dbReference type="CDD" id="cd00082">
    <property type="entry name" value="HisKA"/>
    <property type="match status" value="1"/>
</dbReference>
<name>A0A1G4YXS7_9ENTR</name>
<dbReference type="InterPro" id="IPR003661">
    <property type="entry name" value="HisK_dim/P_dom"/>
</dbReference>
<dbReference type="PANTHER" id="PTHR45436">
    <property type="entry name" value="SENSOR HISTIDINE KINASE YKOH"/>
    <property type="match status" value="1"/>
</dbReference>
<evidence type="ECO:0000259" key="16">
    <source>
        <dbReference type="PROSITE" id="PS50885"/>
    </source>
</evidence>
<evidence type="ECO:0000256" key="14">
    <source>
        <dbReference type="RuleBase" id="RU364088"/>
    </source>
</evidence>
<dbReference type="SMART" id="SM00387">
    <property type="entry name" value="HATPase_c"/>
    <property type="match status" value="1"/>
</dbReference>
<evidence type="ECO:0000313" key="18">
    <source>
        <dbReference type="Proteomes" id="UP000183569"/>
    </source>
</evidence>
<feature type="domain" description="Histidine kinase" evidence="15">
    <location>
        <begin position="245"/>
        <end position="458"/>
    </location>
</feature>
<dbReference type="FunFam" id="1.10.287.130:FF:000001">
    <property type="entry name" value="Two-component sensor histidine kinase"/>
    <property type="match status" value="1"/>
</dbReference>
<dbReference type="InterPro" id="IPR050428">
    <property type="entry name" value="TCS_sensor_his_kinase"/>
</dbReference>
<dbReference type="InterPro" id="IPR005467">
    <property type="entry name" value="His_kinase_dom"/>
</dbReference>
<sequence length="458" mass="51443">MFKRSISRKLALTFAVVTLCIALAYALCLRESLRESLNKQMHNELMFRYSLVEPLIVSKFNHHELDELKTKLMSLSNSEGGRVHYWILSSDPTLQVGGEPPKEIDLNALADGFSRINREKTDQCPLFILTKTINYRDGVTPLHFVVSIDSTPYMGTLNEFTQVLIFITTMGVLFVTFLGFVISRQGMQPVELLSQQARELAPGVDGQRLDATALPQELQGLAEAFNGVLARQQTAWRQLESFNADVAHELRTPLSSILGQTQLALSRKRSHEELEACLESNLEEVNRMTSIVNDMLFLSHAQTGKHPAQLSQVSLREEALKTAEYTEPSFTDRHLQLLIEGDVQICVDRRLFTRSLANLLENSARYAYENSQVTVTLTSNDQHATVSVKNYGDAIESHHLERLFERFYRADHARTQSDTNHGLGLSIVKAVAQMHGGDVFATSQNGENTFGFTLALNK</sequence>